<evidence type="ECO:0000313" key="1">
    <source>
        <dbReference type="EMBL" id="GFR71598.1"/>
    </source>
</evidence>
<dbReference type="Proteomes" id="UP000762676">
    <property type="component" value="Unassembled WGS sequence"/>
</dbReference>
<reference evidence="1 2" key="1">
    <citation type="journal article" date="2021" name="Elife">
        <title>Chloroplast acquisition without the gene transfer in kleptoplastic sea slugs, Plakobranchus ocellatus.</title>
        <authorList>
            <person name="Maeda T."/>
            <person name="Takahashi S."/>
            <person name="Yoshida T."/>
            <person name="Shimamura S."/>
            <person name="Takaki Y."/>
            <person name="Nagai Y."/>
            <person name="Toyoda A."/>
            <person name="Suzuki Y."/>
            <person name="Arimoto A."/>
            <person name="Ishii H."/>
            <person name="Satoh N."/>
            <person name="Nishiyama T."/>
            <person name="Hasebe M."/>
            <person name="Maruyama T."/>
            <person name="Minagawa J."/>
            <person name="Obokata J."/>
            <person name="Shigenobu S."/>
        </authorList>
    </citation>
    <scope>NUCLEOTIDE SEQUENCE [LARGE SCALE GENOMIC DNA]</scope>
</reference>
<organism evidence="1 2">
    <name type="scientific">Elysia marginata</name>
    <dbReference type="NCBI Taxonomy" id="1093978"/>
    <lineage>
        <taxon>Eukaryota</taxon>
        <taxon>Metazoa</taxon>
        <taxon>Spiralia</taxon>
        <taxon>Lophotrochozoa</taxon>
        <taxon>Mollusca</taxon>
        <taxon>Gastropoda</taxon>
        <taxon>Heterobranchia</taxon>
        <taxon>Euthyneura</taxon>
        <taxon>Panpulmonata</taxon>
        <taxon>Sacoglossa</taxon>
        <taxon>Placobranchoidea</taxon>
        <taxon>Plakobranchidae</taxon>
        <taxon>Elysia</taxon>
    </lineage>
</organism>
<dbReference type="EMBL" id="BMAT01007800">
    <property type="protein sequence ID" value="GFR71598.1"/>
    <property type="molecule type" value="Genomic_DNA"/>
</dbReference>
<evidence type="ECO:0008006" key="3">
    <source>
        <dbReference type="Google" id="ProtNLM"/>
    </source>
</evidence>
<dbReference type="AlphaFoldDB" id="A0AAV4FFX6"/>
<proteinExistence type="predicted"/>
<dbReference type="SUPFAM" id="SSF50494">
    <property type="entry name" value="Trypsin-like serine proteases"/>
    <property type="match status" value="1"/>
</dbReference>
<sequence>MLCATCDEDLAQRIESAGDYWLHHNSIKPQDLSGLCSLPSYDDGCVPAMIISHPHGRAKKISVGEVRHVDENSIYIKYNTPTCMGSSGAPVFVCLVDKEKPDYYAWLNIVHHGAEPKYQPSILKRLFNRLRGHKSTLEQINYGYDRIYIL</sequence>
<accession>A0AAV4FFX6</accession>
<gene>
    <name evidence="1" type="ORF">ElyMa_003817300</name>
</gene>
<dbReference type="InterPro" id="IPR009003">
    <property type="entry name" value="Peptidase_S1_PA"/>
</dbReference>
<comment type="caution">
    <text evidence="1">The sequence shown here is derived from an EMBL/GenBank/DDBJ whole genome shotgun (WGS) entry which is preliminary data.</text>
</comment>
<protein>
    <recommendedName>
        <fullName evidence="3">Peptidase S1 domain-containing protein</fullName>
    </recommendedName>
</protein>
<keyword evidence="2" id="KW-1185">Reference proteome</keyword>
<name>A0AAV4FFX6_9GAST</name>
<evidence type="ECO:0000313" key="2">
    <source>
        <dbReference type="Proteomes" id="UP000762676"/>
    </source>
</evidence>